<name>B6AGM9_CRYMR</name>
<dbReference type="EMBL" id="DS989733">
    <property type="protein sequence ID" value="EEA07370.1"/>
    <property type="molecule type" value="Genomic_DNA"/>
</dbReference>
<evidence type="ECO:0000313" key="1">
    <source>
        <dbReference type="EMBL" id="EEA07370.1"/>
    </source>
</evidence>
<keyword evidence="2" id="KW-1185">Reference proteome</keyword>
<dbReference type="SUPFAM" id="SSF56784">
    <property type="entry name" value="HAD-like"/>
    <property type="match status" value="1"/>
</dbReference>
<dbReference type="CDD" id="cd01427">
    <property type="entry name" value="HAD_like"/>
    <property type="match status" value="1"/>
</dbReference>
<protein>
    <submittedName>
        <fullName evidence="1">Uncharacterized protein</fullName>
    </submittedName>
</protein>
<evidence type="ECO:0000313" key="2">
    <source>
        <dbReference type="Proteomes" id="UP000001460"/>
    </source>
</evidence>
<dbReference type="RefSeq" id="XP_002141719.1">
    <property type="nucleotide sequence ID" value="XM_002141683.1"/>
</dbReference>
<dbReference type="InterPro" id="IPR036412">
    <property type="entry name" value="HAD-like_sf"/>
</dbReference>
<dbReference type="VEuPathDB" id="CryptoDB:CMU_035420"/>
<accession>B6AGM9</accession>
<dbReference type="PANTHER" id="PTHR38899">
    <property type="entry name" value="DOMAIN OOKINETE PROTEIN, PUTATIVE-RELATED"/>
    <property type="match status" value="1"/>
</dbReference>
<dbReference type="AlphaFoldDB" id="B6AGM9"/>
<dbReference type="eggNOG" id="ENOG502S5YV">
    <property type="taxonomic scope" value="Eukaryota"/>
</dbReference>
<reference evidence="1" key="1">
    <citation type="submission" date="2008-06" db="EMBL/GenBank/DDBJ databases">
        <authorList>
            <person name="Lorenzi H."/>
            <person name="Inman J."/>
            <person name="Miller J."/>
            <person name="Schobel S."/>
            <person name="Amedeo P."/>
            <person name="Caler E.V."/>
            <person name="da Silva J."/>
        </authorList>
    </citation>
    <scope>NUCLEOTIDE SEQUENCE [LARGE SCALE GENOMIC DNA]</scope>
    <source>
        <strain evidence="1">RN66</strain>
    </source>
</reference>
<dbReference type="OrthoDB" id="166018at2759"/>
<organism evidence="1 2">
    <name type="scientific">Cryptosporidium muris (strain RN66)</name>
    <dbReference type="NCBI Taxonomy" id="441375"/>
    <lineage>
        <taxon>Eukaryota</taxon>
        <taxon>Sar</taxon>
        <taxon>Alveolata</taxon>
        <taxon>Apicomplexa</taxon>
        <taxon>Conoidasida</taxon>
        <taxon>Coccidia</taxon>
        <taxon>Eucoccidiorida</taxon>
        <taxon>Eimeriorina</taxon>
        <taxon>Cryptosporidiidae</taxon>
        <taxon>Cryptosporidium</taxon>
    </lineage>
</organism>
<sequence length="214" mass="24706">MLITNKYIKLFSRRVRKSLCEFTKPDSTLIIIDWDDTLLPTSWLYENRQVNLLDNSYGVLVAQFLQKSLELGKVVIITNASPNWVYQTAELHLKHILPLLKKVPICSARQFSTNKVNDVVFWKYRAFTSVIKYFSAIVHGKKNIISIGDSQWDKDAIFNVFEANEEIDIVPKAIKFITNPSYDLLCDQIIQLTLSLSSIVSATKPQVYEMKKVW</sequence>
<dbReference type="GeneID" id="6997001"/>
<gene>
    <name evidence="1" type="ORF">CMU_035420</name>
</gene>
<dbReference type="PANTHER" id="PTHR38899:SF1">
    <property type="entry name" value="PROTEIN KINASE"/>
    <property type="match status" value="1"/>
</dbReference>
<dbReference type="Proteomes" id="UP000001460">
    <property type="component" value="Unassembled WGS sequence"/>
</dbReference>
<proteinExistence type="predicted"/>